<dbReference type="EMBL" id="FNAI01000019">
    <property type="protein sequence ID" value="SDF50553.1"/>
    <property type="molecule type" value="Genomic_DNA"/>
</dbReference>
<sequence length="140" mass="15128">MKAIKLFSLLAFFLTTSFGAFAQAKTGQLYLIRHTGFTGSAVNYSFYVDDQLICKLKNKSFSIHDLAVGDHTVSVVSGGLSNGKKSPPLKITVVEGKINYVSVVSTQAGYANKITCQEITQNSADPVLAKSKQKKDCLSK</sequence>
<evidence type="ECO:0008006" key="4">
    <source>
        <dbReference type="Google" id="ProtNLM"/>
    </source>
</evidence>
<proteinExistence type="predicted"/>
<evidence type="ECO:0000256" key="1">
    <source>
        <dbReference type="SAM" id="SignalP"/>
    </source>
</evidence>
<gene>
    <name evidence="2" type="ORF">SAMN05216464_11937</name>
</gene>
<feature type="signal peptide" evidence="1">
    <location>
        <begin position="1"/>
        <end position="22"/>
    </location>
</feature>
<feature type="chain" id="PRO_5011735494" description="DUF2846 domain-containing protein" evidence="1">
    <location>
        <begin position="23"/>
        <end position="140"/>
    </location>
</feature>
<dbReference type="Proteomes" id="UP000199072">
    <property type="component" value="Unassembled WGS sequence"/>
</dbReference>
<dbReference type="AlphaFoldDB" id="A0A1G7LMC0"/>
<evidence type="ECO:0000313" key="3">
    <source>
        <dbReference type="Proteomes" id="UP000199072"/>
    </source>
</evidence>
<organism evidence="2 3">
    <name type="scientific">Mucilaginibacter pineti</name>
    <dbReference type="NCBI Taxonomy" id="1391627"/>
    <lineage>
        <taxon>Bacteria</taxon>
        <taxon>Pseudomonadati</taxon>
        <taxon>Bacteroidota</taxon>
        <taxon>Sphingobacteriia</taxon>
        <taxon>Sphingobacteriales</taxon>
        <taxon>Sphingobacteriaceae</taxon>
        <taxon>Mucilaginibacter</taxon>
    </lineage>
</organism>
<accession>A0A1G7LMC0</accession>
<keyword evidence="3" id="KW-1185">Reference proteome</keyword>
<reference evidence="2 3" key="1">
    <citation type="submission" date="2016-10" db="EMBL/GenBank/DDBJ databases">
        <authorList>
            <person name="de Groot N.N."/>
        </authorList>
    </citation>
    <scope>NUCLEOTIDE SEQUENCE [LARGE SCALE GENOMIC DNA]</scope>
    <source>
        <strain evidence="2 3">47C3B</strain>
    </source>
</reference>
<keyword evidence="1" id="KW-0732">Signal</keyword>
<evidence type="ECO:0000313" key="2">
    <source>
        <dbReference type="EMBL" id="SDF50553.1"/>
    </source>
</evidence>
<name>A0A1G7LMC0_9SPHI</name>
<dbReference type="RefSeq" id="WP_091155874.1">
    <property type="nucleotide sequence ID" value="NZ_FNAI01000019.1"/>
</dbReference>
<protein>
    <recommendedName>
        <fullName evidence="4">DUF2846 domain-containing protein</fullName>
    </recommendedName>
</protein>
<dbReference type="OrthoDB" id="1350465at2"/>